<reference evidence="2 3" key="1">
    <citation type="submission" date="2014-04" db="EMBL/GenBank/DDBJ databases">
        <authorList>
            <consortium name="DOE Joint Genome Institute"/>
            <person name="Kuo A."/>
            <person name="Ruytinx J."/>
            <person name="Rineau F."/>
            <person name="Colpaert J."/>
            <person name="Kohler A."/>
            <person name="Nagy L.G."/>
            <person name="Floudas D."/>
            <person name="Copeland A."/>
            <person name="Barry K.W."/>
            <person name="Cichocki N."/>
            <person name="Veneault-Fourrey C."/>
            <person name="LaButti K."/>
            <person name="Lindquist E.A."/>
            <person name="Lipzen A."/>
            <person name="Lundell T."/>
            <person name="Morin E."/>
            <person name="Murat C."/>
            <person name="Sun H."/>
            <person name="Tunlid A."/>
            <person name="Henrissat B."/>
            <person name="Grigoriev I.V."/>
            <person name="Hibbett D.S."/>
            <person name="Martin F."/>
            <person name="Nordberg H.P."/>
            <person name="Cantor M.N."/>
            <person name="Hua S.X."/>
        </authorList>
    </citation>
    <scope>NUCLEOTIDE SEQUENCE [LARGE SCALE GENOMIC DNA]</scope>
    <source>
        <strain evidence="2 3">UH-Slu-Lm8-n1</strain>
    </source>
</reference>
<feature type="transmembrane region" description="Helical" evidence="1">
    <location>
        <begin position="87"/>
        <end position="109"/>
    </location>
</feature>
<dbReference type="EMBL" id="KN835526">
    <property type="protein sequence ID" value="KIK36471.1"/>
    <property type="molecule type" value="Genomic_DNA"/>
</dbReference>
<feature type="transmembrane region" description="Helical" evidence="1">
    <location>
        <begin position="34"/>
        <end position="55"/>
    </location>
</feature>
<keyword evidence="1" id="KW-1133">Transmembrane helix</keyword>
<organism evidence="2 3">
    <name type="scientific">Suillus luteus UH-Slu-Lm8-n1</name>
    <dbReference type="NCBI Taxonomy" id="930992"/>
    <lineage>
        <taxon>Eukaryota</taxon>
        <taxon>Fungi</taxon>
        <taxon>Dikarya</taxon>
        <taxon>Basidiomycota</taxon>
        <taxon>Agaricomycotina</taxon>
        <taxon>Agaricomycetes</taxon>
        <taxon>Agaricomycetidae</taxon>
        <taxon>Boletales</taxon>
        <taxon>Suillineae</taxon>
        <taxon>Suillaceae</taxon>
        <taxon>Suillus</taxon>
    </lineage>
</organism>
<dbReference type="HOGENOM" id="CLU_1533574_0_0_1"/>
<feature type="transmembrane region" description="Helical" evidence="1">
    <location>
        <begin position="155"/>
        <end position="174"/>
    </location>
</feature>
<reference evidence="3" key="2">
    <citation type="submission" date="2015-01" db="EMBL/GenBank/DDBJ databases">
        <title>Evolutionary Origins and Diversification of the Mycorrhizal Mutualists.</title>
        <authorList>
            <consortium name="DOE Joint Genome Institute"/>
            <consortium name="Mycorrhizal Genomics Consortium"/>
            <person name="Kohler A."/>
            <person name="Kuo A."/>
            <person name="Nagy L.G."/>
            <person name="Floudas D."/>
            <person name="Copeland A."/>
            <person name="Barry K.W."/>
            <person name="Cichocki N."/>
            <person name="Veneault-Fourrey C."/>
            <person name="LaButti K."/>
            <person name="Lindquist E.A."/>
            <person name="Lipzen A."/>
            <person name="Lundell T."/>
            <person name="Morin E."/>
            <person name="Murat C."/>
            <person name="Riley R."/>
            <person name="Ohm R."/>
            <person name="Sun H."/>
            <person name="Tunlid A."/>
            <person name="Henrissat B."/>
            <person name="Grigoriev I.V."/>
            <person name="Hibbett D.S."/>
            <person name="Martin F."/>
        </authorList>
    </citation>
    <scope>NUCLEOTIDE SEQUENCE [LARGE SCALE GENOMIC DNA]</scope>
    <source>
        <strain evidence="3">UH-Slu-Lm8-n1</strain>
    </source>
</reference>
<evidence type="ECO:0000313" key="3">
    <source>
        <dbReference type="Proteomes" id="UP000054485"/>
    </source>
</evidence>
<keyword evidence="3" id="KW-1185">Reference proteome</keyword>
<evidence type="ECO:0008006" key="4">
    <source>
        <dbReference type="Google" id="ProtNLM"/>
    </source>
</evidence>
<sequence length="175" mass="19977">MEKQQFADPEKVEELIPDSEEEEILSSKEVALEIFVVNLNWTLFSAMITGSVWWMQFNAPRPNLPGNADVPTHDPQMSPLRYTLSNGVLLAGSSLSFCIALLIVLGKIVMRQHTLTLRLPPFGPRRLPKHKAQYIRAIPTSMPTWCMQLLKSLQFIFPFTQVVLTMALLAFFWFL</sequence>
<gene>
    <name evidence="2" type="ORF">CY34DRAFT_811265</name>
</gene>
<proteinExistence type="predicted"/>
<dbReference type="AlphaFoldDB" id="A0A0D0A4C0"/>
<evidence type="ECO:0000313" key="2">
    <source>
        <dbReference type="EMBL" id="KIK36471.1"/>
    </source>
</evidence>
<evidence type="ECO:0000256" key="1">
    <source>
        <dbReference type="SAM" id="Phobius"/>
    </source>
</evidence>
<dbReference type="Proteomes" id="UP000054485">
    <property type="component" value="Unassembled WGS sequence"/>
</dbReference>
<dbReference type="OrthoDB" id="2650721at2759"/>
<keyword evidence="1" id="KW-0472">Membrane</keyword>
<dbReference type="InParanoid" id="A0A0D0A4C0"/>
<protein>
    <recommendedName>
        <fullName evidence="4">Transmembrane protein</fullName>
    </recommendedName>
</protein>
<name>A0A0D0A4C0_9AGAM</name>
<keyword evidence="1" id="KW-0812">Transmembrane</keyword>
<accession>A0A0D0A4C0</accession>